<dbReference type="Proteomes" id="UP000595841">
    <property type="component" value="Chromosome"/>
</dbReference>
<dbReference type="PRINTS" id="PR00502">
    <property type="entry name" value="NUDIXFAMILY"/>
</dbReference>
<dbReference type="AlphaFoldDB" id="A0A974P8K4"/>
<dbReference type="PANTHER" id="PTHR43046">
    <property type="entry name" value="GDP-MANNOSE MANNOSYL HYDROLASE"/>
    <property type="match status" value="1"/>
</dbReference>
<gene>
    <name evidence="5" type="ORF">JI735_22355</name>
</gene>
<proteinExistence type="inferred from homology"/>
<dbReference type="PANTHER" id="PTHR43046:SF2">
    <property type="entry name" value="8-OXO-DGTP DIPHOSPHATASE-RELATED"/>
    <property type="match status" value="1"/>
</dbReference>
<evidence type="ECO:0000259" key="4">
    <source>
        <dbReference type="PROSITE" id="PS51462"/>
    </source>
</evidence>
<dbReference type="InterPro" id="IPR020084">
    <property type="entry name" value="NUDIX_hydrolase_CS"/>
</dbReference>
<feature type="domain" description="Nudix hydrolase" evidence="4">
    <location>
        <begin position="19"/>
        <end position="150"/>
    </location>
</feature>
<organism evidence="5 6">
    <name type="scientific">Paenibacillus sonchi</name>
    <dbReference type="NCBI Taxonomy" id="373687"/>
    <lineage>
        <taxon>Bacteria</taxon>
        <taxon>Bacillati</taxon>
        <taxon>Bacillota</taxon>
        <taxon>Bacilli</taxon>
        <taxon>Bacillales</taxon>
        <taxon>Paenibacillaceae</taxon>
        <taxon>Paenibacillus</taxon>
        <taxon>Paenibacillus sonchi group</taxon>
    </lineage>
</organism>
<dbReference type="PROSITE" id="PS51462">
    <property type="entry name" value="NUDIX"/>
    <property type="match status" value="1"/>
</dbReference>
<dbReference type="InterPro" id="IPR000086">
    <property type="entry name" value="NUDIX_hydrolase_dom"/>
</dbReference>
<sequence>MPISEYYRSLRNKVGSELLMVPSVAAVIRNEEGDILLLRKGGEQLWGLPAGAIEPGETPSRALRREVFEETGLMVNPLRIIGVFGGEKYTYEYINGDRVQYSVIVFECSIVKGTLRSVDGEAEELVFFSGEKLPELAIPYPRRYLEEMLIIGPSSNKAVIKLWG</sequence>
<dbReference type="Gene3D" id="3.90.79.10">
    <property type="entry name" value="Nucleoside Triphosphate Pyrophosphohydrolase"/>
    <property type="match status" value="1"/>
</dbReference>
<evidence type="ECO:0000256" key="3">
    <source>
        <dbReference type="RuleBase" id="RU003476"/>
    </source>
</evidence>
<accession>A0A974P8K4</accession>
<comment type="cofactor">
    <cofactor evidence="1">
        <name>Mg(2+)</name>
        <dbReference type="ChEBI" id="CHEBI:18420"/>
    </cofactor>
</comment>
<evidence type="ECO:0000256" key="1">
    <source>
        <dbReference type="ARBA" id="ARBA00001946"/>
    </source>
</evidence>
<keyword evidence="2 3" id="KW-0378">Hydrolase</keyword>
<evidence type="ECO:0000313" key="6">
    <source>
        <dbReference type="Proteomes" id="UP000595841"/>
    </source>
</evidence>
<comment type="similarity">
    <text evidence="3">Belongs to the Nudix hydrolase family.</text>
</comment>
<dbReference type="InterPro" id="IPR020476">
    <property type="entry name" value="Nudix_hydrolase"/>
</dbReference>
<evidence type="ECO:0000313" key="5">
    <source>
        <dbReference type="EMBL" id="QQZ59384.1"/>
    </source>
</evidence>
<dbReference type="InterPro" id="IPR015797">
    <property type="entry name" value="NUDIX_hydrolase-like_dom_sf"/>
</dbReference>
<reference evidence="5 6" key="1">
    <citation type="submission" date="2021-01" db="EMBL/GenBank/DDBJ databases">
        <title>Whole genome sequence of Paenibacillus sonchi LMG 24727 for comparative genomics.</title>
        <authorList>
            <person name="Lee G."/>
            <person name="Kim M.-J."/>
            <person name="Lim K."/>
            <person name="Shin J.-H."/>
        </authorList>
    </citation>
    <scope>NUCLEOTIDE SEQUENCE [LARGE SCALE GENOMIC DNA]</scope>
    <source>
        <strain evidence="5 6">LMG 24727</strain>
    </source>
</reference>
<protein>
    <submittedName>
        <fullName evidence="5">NUDIX domain-containing protein</fullName>
    </submittedName>
</protein>
<evidence type="ECO:0000256" key="2">
    <source>
        <dbReference type="ARBA" id="ARBA00022801"/>
    </source>
</evidence>
<dbReference type="KEGG" id="pson:JI735_22355"/>
<dbReference type="PROSITE" id="PS00893">
    <property type="entry name" value="NUDIX_BOX"/>
    <property type="match status" value="1"/>
</dbReference>
<dbReference type="SUPFAM" id="SSF55811">
    <property type="entry name" value="Nudix"/>
    <property type="match status" value="1"/>
</dbReference>
<keyword evidence="6" id="KW-1185">Reference proteome</keyword>
<dbReference type="EMBL" id="CP068595">
    <property type="protein sequence ID" value="QQZ59384.1"/>
    <property type="molecule type" value="Genomic_DNA"/>
</dbReference>
<dbReference type="GO" id="GO:0016787">
    <property type="term" value="F:hydrolase activity"/>
    <property type="evidence" value="ECO:0007669"/>
    <property type="project" value="UniProtKB-KW"/>
</dbReference>
<dbReference type="RefSeq" id="WP_202676451.1">
    <property type="nucleotide sequence ID" value="NZ_CP068595.1"/>
</dbReference>
<dbReference type="Pfam" id="PF00293">
    <property type="entry name" value="NUDIX"/>
    <property type="match status" value="1"/>
</dbReference>
<name>A0A974P8K4_9BACL</name>